<keyword evidence="2" id="KW-1185">Reference proteome</keyword>
<dbReference type="PANTHER" id="PTHR36513:SF1">
    <property type="entry name" value="TRANSMEMBRANE PROTEIN"/>
    <property type="match status" value="1"/>
</dbReference>
<dbReference type="Gene3D" id="3.40.50.1820">
    <property type="entry name" value="alpha/beta hydrolase"/>
    <property type="match status" value="1"/>
</dbReference>
<name>A0A1H7KIR3_9HYPH</name>
<dbReference type="AlphaFoldDB" id="A0A1H7KIR3"/>
<dbReference type="PIRSF" id="PIRSF033909">
    <property type="entry name" value="UCP033909"/>
    <property type="match status" value="1"/>
</dbReference>
<dbReference type="EMBL" id="FOAN01000002">
    <property type="protein sequence ID" value="SEK86741.1"/>
    <property type="molecule type" value="Genomic_DNA"/>
</dbReference>
<evidence type="ECO:0000313" key="2">
    <source>
        <dbReference type="Proteomes" id="UP000199664"/>
    </source>
</evidence>
<sequence>MSGLRFVVLVSLLSLVLAACGGPPRVLVVSAAKPEDTVGTVRIFVATSRATTGQPEYFSGERSPSVGFARLDISVPRAHQVGQVELPGSVTSAGDPASHFTVSAVERLTEPEILKQVRAEVARRPPSEREVLVFVHGFNTNFADAAFRFAQIVTDSGFKGVPVLFTWPSRARVLAYPYDRDSADFSRDALETGLRVIARDLGANRFDILAHSMGTLLTAETLRQAAIRGDGSFGGKLRNVMLAAPDIDLDVFKTQLAAIRRPVTVFVSSDDRALDFSRQFAGDKARLGAISEKDTDVVADLRKAGATIIDLSKDRSSDDYNHGKFATSPRVVQMIGQRLGADGLDGSTSGSMLGLDSKASPSFAARDK</sequence>
<organism evidence="1 2">
    <name type="scientific">Bosea lupini</name>
    <dbReference type="NCBI Taxonomy" id="1036779"/>
    <lineage>
        <taxon>Bacteria</taxon>
        <taxon>Pseudomonadati</taxon>
        <taxon>Pseudomonadota</taxon>
        <taxon>Alphaproteobacteria</taxon>
        <taxon>Hyphomicrobiales</taxon>
        <taxon>Boseaceae</taxon>
        <taxon>Bosea</taxon>
    </lineage>
</organism>
<dbReference type="PROSITE" id="PS51257">
    <property type="entry name" value="PROKAR_LIPOPROTEIN"/>
    <property type="match status" value="1"/>
</dbReference>
<dbReference type="InterPro" id="IPR029058">
    <property type="entry name" value="AB_hydrolase_fold"/>
</dbReference>
<dbReference type="Proteomes" id="UP000199664">
    <property type="component" value="Unassembled WGS sequence"/>
</dbReference>
<dbReference type="RefSeq" id="WP_167561557.1">
    <property type="nucleotide sequence ID" value="NZ_FOAN01000002.1"/>
</dbReference>
<protein>
    <submittedName>
        <fullName evidence="1">Esterase/lipase superfamily enzyme</fullName>
    </submittedName>
</protein>
<dbReference type="InterPro" id="IPR010297">
    <property type="entry name" value="DUF900_hydrolase"/>
</dbReference>
<dbReference type="InterPro" id="IPR014586">
    <property type="entry name" value="UCP033909"/>
</dbReference>
<dbReference type="Pfam" id="PF05990">
    <property type="entry name" value="DUF900"/>
    <property type="match status" value="1"/>
</dbReference>
<reference evidence="2" key="1">
    <citation type="submission" date="2016-10" db="EMBL/GenBank/DDBJ databases">
        <authorList>
            <person name="Varghese N."/>
            <person name="Submissions S."/>
        </authorList>
    </citation>
    <scope>NUCLEOTIDE SEQUENCE [LARGE SCALE GENOMIC DNA]</scope>
    <source>
        <strain evidence="2">LMG 26383,CCUG 61248,R- 45681</strain>
    </source>
</reference>
<accession>A0A1H7KIR3</accession>
<dbReference type="SUPFAM" id="SSF53474">
    <property type="entry name" value="alpha/beta-Hydrolases"/>
    <property type="match status" value="1"/>
</dbReference>
<gene>
    <name evidence="1" type="ORF">SAMN04515666_102223</name>
</gene>
<dbReference type="STRING" id="1036779.SAMN04515666_102223"/>
<proteinExistence type="predicted"/>
<evidence type="ECO:0000313" key="1">
    <source>
        <dbReference type="EMBL" id="SEK86741.1"/>
    </source>
</evidence>
<dbReference type="PANTHER" id="PTHR36513">
    <property type="entry name" value="ABC TRANSMEMBRANE TYPE-1 DOMAIN-CONTAINING PROTEIN"/>
    <property type="match status" value="1"/>
</dbReference>